<evidence type="ECO:0000256" key="1">
    <source>
        <dbReference type="SAM" id="MobiDB-lite"/>
    </source>
</evidence>
<feature type="region of interest" description="Disordered" evidence="1">
    <location>
        <begin position="1"/>
        <end position="156"/>
    </location>
</feature>
<evidence type="ECO:0000313" key="3">
    <source>
        <dbReference type="Proteomes" id="UP001141327"/>
    </source>
</evidence>
<feature type="compositionally biased region" description="Polar residues" evidence="1">
    <location>
        <begin position="77"/>
        <end position="89"/>
    </location>
</feature>
<organism evidence="2 3">
    <name type="scientific">Paratrimastix pyriformis</name>
    <dbReference type="NCBI Taxonomy" id="342808"/>
    <lineage>
        <taxon>Eukaryota</taxon>
        <taxon>Metamonada</taxon>
        <taxon>Preaxostyla</taxon>
        <taxon>Paratrimastigidae</taxon>
        <taxon>Paratrimastix</taxon>
    </lineage>
</organism>
<sequence length="182" mass="19471">MGNSNSRSKATYSSAESSDVSCPPSFEGQINHHSAPLVDPITVDVDELIREANFPPTPNHTSSTRDLLSELDRLKGSTPTRPHNPSVASTPPELGPSSASRPFDNQRFREVNSSTSGPKFLEQPSDPPVECPPPSSPQQQAVTLSAVSPGNTESTLDENDEHLMQAIVEDTSPTTARLASKI</sequence>
<reference evidence="2" key="1">
    <citation type="journal article" date="2022" name="bioRxiv">
        <title>Genomics of Preaxostyla Flagellates Illuminates Evolutionary Transitions and the Path Towards Mitochondrial Loss.</title>
        <authorList>
            <person name="Novak L.V.F."/>
            <person name="Treitli S.C."/>
            <person name="Pyrih J."/>
            <person name="Halakuc P."/>
            <person name="Pipaliya S.V."/>
            <person name="Vacek V."/>
            <person name="Brzon O."/>
            <person name="Soukal P."/>
            <person name="Eme L."/>
            <person name="Dacks J.B."/>
            <person name="Karnkowska A."/>
            <person name="Elias M."/>
            <person name="Hampl V."/>
        </authorList>
    </citation>
    <scope>NUCLEOTIDE SEQUENCE</scope>
    <source>
        <strain evidence="2">RCP-MX</strain>
    </source>
</reference>
<comment type="caution">
    <text evidence="2">The sequence shown here is derived from an EMBL/GenBank/DDBJ whole genome shotgun (WGS) entry which is preliminary data.</text>
</comment>
<dbReference type="EMBL" id="JAPMOS010000033">
    <property type="protein sequence ID" value="KAJ4458189.1"/>
    <property type="molecule type" value="Genomic_DNA"/>
</dbReference>
<name>A0ABQ8UG13_9EUKA</name>
<feature type="compositionally biased region" description="Polar residues" evidence="1">
    <location>
        <begin position="141"/>
        <end position="154"/>
    </location>
</feature>
<gene>
    <name evidence="2" type="ORF">PAPYR_6151</name>
</gene>
<feature type="compositionally biased region" description="Pro residues" evidence="1">
    <location>
        <begin position="125"/>
        <end position="136"/>
    </location>
</feature>
<dbReference type="Proteomes" id="UP001141327">
    <property type="component" value="Unassembled WGS sequence"/>
</dbReference>
<evidence type="ECO:0000313" key="2">
    <source>
        <dbReference type="EMBL" id="KAJ4458189.1"/>
    </source>
</evidence>
<keyword evidence="3" id="KW-1185">Reference proteome</keyword>
<proteinExistence type="predicted"/>
<accession>A0ABQ8UG13</accession>
<feature type="compositionally biased region" description="Polar residues" evidence="1">
    <location>
        <begin position="1"/>
        <end position="20"/>
    </location>
</feature>
<protein>
    <submittedName>
        <fullName evidence="2">Uncharacterized protein</fullName>
    </submittedName>
</protein>